<evidence type="ECO:0000256" key="3">
    <source>
        <dbReference type="SAM" id="SignalP"/>
    </source>
</evidence>
<evidence type="ECO:0000313" key="4">
    <source>
        <dbReference type="EMBL" id="QXG07834.1"/>
    </source>
</evidence>
<dbReference type="GO" id="GO:0030431">
    <property type="term" value="P:sleep"/>
    <property type="evidence" value="ECO:0007669"/>
    <property type="project" value="InterPro"/>
</dbReference>
<proteinExistence type="evidence at transcript level"/>
<dbReference type="InterPro" id="IPR050975">
    <property type="entry name" value="Sleep_regulator"/>
</dbReference>
<protein>
    <submittedName>
        <fullName evidence="4">Mesoderm-expressed-1 protein</fullName>
    </submittedName>
</protein>
<keyword evidence="1 3" id="KW-0732">Signal</keyword>
<dbReference type="AlphaFoldDB" id="A0A8F4TDK0"/>
<dbReference type="InterPro" id="IPR031424">
    <property type="entry name" value="QVR-like"/>
</dbReference>
<dbReference type="Pfam" id="PF17064">
    <property type="entry name" value="QVR"/>
    <property type="match status" value="1"/>
</dbReference>
<feature type="chain" id="PRO_5034616034" evidence="3">
    <location>
        <begin position="29"/>
        <end position="149"/>
    </location>
</feature>
<dbReference type="PANTHER" id="PTHR33562">
    <property type="entry name" value="ATILLA, ISOFORM B-RELATED-RELATED"/>
    <property type="match status" value="1"/>
</dbReference>
<feature type="signal peptide" evidence="3">
    <location>
        <begin position="1"/>
        <end position="28"/>
    </location>
</feature>
<organism evidence="4">
    <name type="scientific">Tritia obsoleta</name>
    <dbReference type="NCBI Taxonomy" id="1934733"/>
    <lineage>
        <taxon>Eukaryota</taxon>
        <taxon>Metazoa</taxon>
        <taxon>Spiralia</taxon>
        <taxon>Lophotrochozoa</taxon>
        <taxon>Mollusca</taxon>
        <taxon>Gastropoda</taxon>
        <taxon>Caenogastropoda</taxon>
        <taxon>Neogastropoda</taxon>
        <taxon>Buccinoidea</taxon>
        <taxon>Nassariidae</taxon>
        <taxon>Nassariinae</taxon>
        <taxon>Tritia</taxon>
    </lineage>
</organism>
<keyword evidence="2" id="KW-0325">Glycoprotein</keyword>
<reference evidence="4" key="1">
    <citation type="journal article" date="2021" name="Dev. Biol.">
        <title>A serpin is required for ectomesoderm, a hallmark of spiralian development.</title>
        <authorList>
            <person name="Wu L."/>
            <person name="Lambert J.D."/>
        </authorList>
    </citation>
    <scope>NUCLEOTIDE SEQUENCE</scope>
</reference>
<evidence type="ECO:0000256" key="1">
    <source>
        <dbReference type="ARBA" id="ARBA00022729"/>
    </source>
</evidence>
<name>A0A8F4TDK0_9CAEN</name>
<evidence type="ECO:0000256" key="2">
    <source>
        <dbReference type="ARBA" id="ARBA00023180"/>
    </source>
</evidence>
<dbReference type="EMBL" id="MT380187">
    <property type="protein sequence ID" value="QXG07834.1"/>
    <property type="molecule type" value="mRNA"/>
</dbReference>
<sequence length="149" mass="16321">MMAFKLGLGFGPLIVCALVVIMVKSSGAINCYECNAFFQGRRGTACTEPHNRTDCHACMKVITKVQMNDGWLIRRTSEVYTKYCARVANSPGLKEEGCYYQSSNGGYTQRCFCYTDGCNQGTSLLLSSSPLRTGAVLSLAMLASAWLLR</sequence>
<dbReference type="GO" id="GO:0032222">
    <property type="term" value="P:regulation of synaptic transmission, cholinergic"/>
    <property type="evidence" value="ECO:0007669"/>
    <property type="project" value="InterPro"/>
</dbReference>
<accession>A0A8F4TDK0</accession>